<dbReference type="SUPFAM" id="SSF81321">
    <property type="entry name" value="Family A G protein-coupled receptor-like"/>
    <property type="match status" value="1"/>
</dbReference>
<dbReference type="Gene3D" id="1.20.1070.10">
    <property type="entry name" value="Rhodopsin 7-helix transmembrane proteins"/>
    <property type="match status" value="1"/>
</dbReference>
<dbReference type="InterPro" id="IPR052954">
    <property type="entry name" value="GPCR-Ligand_Int"/>
</dbReference>
<keyword evidence="2 5" id="KW-0812">Transmembrane</keyword>
<feature type="transmembrane region" description="Helical" evidence="6">
    <location>
        <begin position="161"/>
        <end position="184"/>
    </location>
</feature>
<dbReference type="GO" id="GO:0016020">
    <property type="term" value="C:membrane"/>
    <property type="evidence" value="ECO:0007669"/>
    <property type="project" value="UniProtKB-SubCell"/>
</dbReference>
<reference evidence="10" key="1">
    <citation type="submission" date="2012-12" db="EMBL/GenBank/DDBJ databases">
        <authorList>
            <person name="Hellsten U."/>
            <person name="Grimwood J."/>
            <person name="Chapman J.A."/>
            <person name="Shapiro H."/>
            <person name="Aerts A."/>
            <person name="Otillar R.P."/>
            <person name="Terry A.Y."/>
            <person name="Boore J.L."/>
            <person name="Simakov O."/>
            <person name="Marletaz F."/>
            <person name="Cho S.-J."/>
            <person name="Edsinger-Gonzales E."/>
            <person name="Havlak P."/>
            <person name="Kuo D.-H."/>
            <person name="Larsson T."/>
            <person name="Lv J."/>
            <person name="Arendt D."/>
            <person name="Savage R."/>
            <person name="Osoegawa K."/>
            <person name="de Jong P."/>
            <person name="Lindberg D.R."/>
            <person name="Seaver E.C."/>
            <person name="Weisblat D.A."/>
            <person name="Putnam N.H."/>
            <person name="Grigoriev I.V."/>
            <person name="Rokhsar D.S."/>
        </authorList>
    </citation>
    <scope>NUCLEOTIDE SEQUENCE</scope>
    <source>
        <strain evidence="10">I ESC-2004</strain>
    </source>
</reference>
<feature type="non-terminal residue" evidence="8">
    <location>
        <position position="288"/>
    </location>
</feature>
<keyword evidence="5" id="KW-0807">Transducer</keyword>
<feature type="transmembrane region" description="Helical" evidence="6">
    <location>
        <begin position="12"/>
        <end position="33"/>
    </location>
</feature>
<feature type="non-terminal residue" evidence="8">
    <location>
        <position position="1"/>
    </location>
</feature>
<evidence type="ECO:0000313" key="9">
    <source>
        <dbReference type="EnsemblMetazoa" id="CapteP64325"/>
    </source>
</evidence>
<dbReference type="AlphaFoldDB" id="R7TJX3"/>
<dbReference type="PROSITE" id="PS50262">
    <property type="entry name" value="G_PROTEIN_RECEP_F1_2"/>
    <property type="match status" value="1"/>
</dbReference>
<dbReference type="PRINTS" id="PR00237">
    <property type="entry name" value="GPCRRHODOPSN"/>
</dbReference>
<dbReference type="STRING" id="283909.R7TJX3"/>
<gene>
    <name evidence="8" type="ORF">CAPTEDRAFT_64325</name>
</gene>
<comment type="subcellular location">
    <subcellularLocation>
        <location evidence="1">Membrane</location>
    </subcellularLocation>
</comment>
<proteinExistence type="inferred from homology"/>
<evidence type="ECO:0000313" key="10">
    <source>
        <dbReference type="Proteomes" id="UP000014760"/>
    </source>
</evidence>
<dbReference type="GO" id="GO:0004930">
    <property type="term" value="F:G protein-coupled receptor activity"/>
    <property type="evidence" value="ECO:0007669"/>
    <property type="project" value="UniProtKB-KW"/>
</dbReference>
<dbReference type="InterPro" id="IPR017452">
    <property type="entry name" value="GPCR_Rhodpsn_7TM"/>
</dbReference>
<dbReference type="EMBL" id="AMQN01002580">
    <property type="status" value="NOT_ANNOTATED_CDS"/>
    <property type="molecule type" value="Genomic_DNA"/>
</dbReference>
<accession>R7TJX3</accession>
<dbReference type="HOGENOM" id="CLU_009579_24_0_1"/>
<name>R7TJX3_CAPTE</name>
<organism evidence="8">
    <name type="scientific">Capitella teleta</name>
    <name type="common">Polychaete worm</name>
    <dbReference type="NCBI Taxonomy" id="283909"/>
    <lineage>
        <taxon>Eukaryota</taxon>
        <taxon>Metazoa</taxon>
        <taxon>Spiralia</taxon>
        <taxon>Lophotrochozoa</taxon>
        <taxon>Annelida</taxon>
        <taxon>Polychaeta</taxon>
        <taxon>Sedentaria</taxon>
        <taxon>Scolecida</taxon>
        <taxon>Capitellidae</taxon>
        <taxon>Capitella</taxon>
    </lineage>
</organism>
<dbReference type="Proteomes" id="UP000014760">
    <property type="component" value="Unassembled WGS sequence"/>
</dbReference>
<evidence type="ECO:0000256" key="1">
    <source>
        <dbReference type="ARBA" id="ARBA00004370"/>
    </source>
</evidence>
<reference evidence="8 10" key="2">
    <citation type="journal article" date="2013" name="Nature">
        <title>Insights into bilaterian evolution from three spiralian genomes.</title>
        <authorList>
            <person name="Simakov O."/>
            <person name="Marletaz F."/>
            <person name="Cho S.J."/>
            <person name="Edsinger-Gonzales E."/>
            <person name="Havlak P."/>
            <person name="Hellsten U."/>
            <person name="Kuo D.H."/>
            <person name="Larsson T."/>
            <person name="Lv J."/>
            <person name="Arendt D."/>
            <person name="Savage R."/>
            <person name="Osoegawa K."/>
            <person name="de Jong P."/>
            <person name="Grimwood J."/>
            <person name="Chapman J.A."/>
            <person name="Shapiro H."/>
            <person name="Aerts A."/>
            <person name="Otillar R.P."/>
            <person name="Terry A.Y."/>
            <person name="Boore J.L."/>
            <person name="Grigoriev I.V."/>
            <person name="Lindberg D.R."/>
            <person name="Seaver E.C."/>
            <person name="Weisblat D.A."/>
            <person name="Putnam N.H."/>
            <person name="Rokhsar D.S."/>
        </authorList>
    </citation>
    <scope>NUCLEOTIDE SEQUENCE</scope>
    <source>
        <strain evidence="8 10">I ESC-2004</strain>
    </source>
</reference>
<evidence type="ECO:0000256" key="5">
    <source>
        <dbReference type="RuleBase" id="RU000688"/>
    </source>
</evidence>
<reference evidence="9" key="3">
    <citation type="submission" date="2015-06" db="UniProtKB">
        <authorList>
            <consortium name="EnsemblMetazoa"/>
        </authorList>
    </citation>
    <scope>IDENTIFICATION</scope>
</reference>
<keyword evidence="5" id="KW-0675">Receptor</keyword>
<dbReference type="EnsemblMetazoa" id="CapteT64325">
    <property type="protein sequence ID" value="CapteP64325"/>
    <property type="gene ID" value="CapteG64325"/>
</dbReference>
<protein>
    <recommendedName>
        <fullName evidence="7">G-protein coupled receptors family 1 profile domain-containing protein</fullName>
    </recommendedName>
</protein>
<dbReference type="OMA" id="FFILVND"/>
<evidence type="ECO:0000256" key="4">
    <source>
        <dbReference type="ARBA" id="ARBA00023136"/>
    </source>
</evidence>
<keyword evidence="10" id="KW-1185">Reference proteome</keyword>
<dbReference type="Pfam" id="PF00001">
    <property type="entry name" value="7tm_1"/>
    <property type="match status" value="1"/>
</dbReference>
<evidence type="ECO:0000256" key="3">
    <source>
        <dbReference type="ARBA" id="ARBA00022989"/>
    </source>
</evidence>
<feature type="transmembrane region" description="Helical" evidence="6">
    <location>
        <begin position="40"/>
        <end position="60"/>
    </location>
</feature>
<keyword evidence="4 6" id="KW-0472">Membrane</keyword>
<keyword evidence="3 6" id="KW-1133">Transmembrane helix</keyword>
<dbReference type="EMBL" id="KB309617">
    <property type="protein sequence ID" value="ELT93787.1"/>
    <property type="molecule type" value="Genomic_DNA"/>
</dbReference>
<feature type="transmembrane region" description="Helical" evidence="6">
    <location>
        <begin position="80"/>
        <end position="98"/>
    </location>
</feature>
<dbReference type="FunCoup" id="R7TJX3">
    <property type="interactions" value="31"/>
</dbReference>
<sequence>IVHIMDLYLVPVIAVVGILGNIVSFMVFVATYLKHMSSSVYLAGLAVSDSVFLFVVLISWSNNIGNRTYHQHGWCHLFVYLAYVSSFLSVWFVVCFTVERHIAVCFPLRRQKWCTACRARVLVVSISGLALMLYMFALWMTEVIDYYGGPFCSVKPKYYQVVAAINIADTLSTLILPTVVITVYHPTRSLSVYGRYVQSSSYNRLQMKVTKMLLIISTAFLICNIPSHVIRVYAFSMSLIDPAYTPSHRFVLVQKLMQFVYYCNFSINFILYNLSGKAFRRAMFRLFR</sequence>
<dbReference type="OrthoDB" id="6155320at2759"/>
<feature type="domain" description="G-protein coupled receptors family 1 profile" evidence="7">
    <location>
        <begin position="20"/>
        <end position="272"/>
    </location>
</feature>
<evidence type="ECO:0000259" key="7">
    <source>
        <dbReference type="PROSITE" id="PS50262"/>
    </source>
</evidence>
<comment type="similarity">
    <text evidence="5">Belongs to the G-protein coupled receptor 1 family.</text>
</comment>
<feature type="transmembrane region" description="Helical" evidence="6">
    <location>
        <begin position="119"/>
        <end position="141"/>
    </location>
</feature>
<feature type="transmembrane region" description="Helical" evidence="6">
    <location>
        <begin position="256"/>
        <end position="275"/>
    </location>
</feature>
<feature type="transmembrane region" description="Helical" evidence="6">
    <location>
        <begin position="212"/>
        <end position="236"/>
    </location>
</feature>
<dbReference type="CDD" id="cd14978">
    <property type="entry name" value="7tmA_FMRFamide_R-like"/>
    <property type="match status" value="1"/>
</dbReference>
<evidence type="ECO:0000313" key="8">
    <source>
        <dbReference type="EMBL" id="ELT93787.1"/>
    </source>
</evidence>
<dbReference type="PROSITE" id="PS00237">
    <property type="entry name" value="G_PROTEIN_RECEP_F1_1"/>
    <property type="match status" value="1"/>
</dbReference>
<dbReference type="InterPro" id="IPR000276">
    <property type="entry name" value="GPCR_Rhodpsn"/>
</dbReference>
<evidence type="ECO:0000256" key="6">
    <source>
        <dbReference type="SAM" id="Phobius"/>
    </source>
</evidence>
<keyword evidence="5" id="KW-0297">G-protein coupled receptor</keyword>
<dbReference type="PANTHER" id="PTHR46641:SF25">
    <property type="entry name" value="CNMAMIDE RECEPTOR-RELATED"/>
    <property type="match status" value="1"/>
</dbReference>
<evidence type="ECO:0000256" key="2">
    <source>
        <dbReference type="ARBA" id="ARBA00022692"/>
    </source>
</evidence>
<dbReference type="PANTHER" id="PTHR46641">
    <property type="entry name" value="FMRFAMIDE RECEPTOR-RELATED"/>
    <property type="match status" value="1"/>
</dbReference>